<comment type="caution">
    <text evidence="1">The sequence shown here is derived from an EMBL/GenBank/DDBJ whole genome shotgun (WGS) entry which is preliminary data.</text>
</comment>
<dbReference type="EMBL" id="CM027681">
    <property type="protein sequence ID" value="KAG0543709.1"/>
    <property type="molecule type" value="Genomic_DNA"/>
</dbReference>
<proteinExistence type="predicted"/>
<accession>A0A921RPV5</accession>
<evidence type="ECO:0000313" key="1">
    <source>
        <dbReference type="EMBL" id="KAG0543709.1"/>
    </source>
</evidence>
<evidence type="ECO:0000313" key="2">
    <source>
        <dbReference type="Proteomes" id="UP000807115"/>
    </source>
</evidence>
<name>A0A921RPV5_SORBI</name>
<organism evidence="1 2">
    <name type="scientific">Sorghum bicolor</name>
    <name type="common">Sorghum</name>
    <name type="synonym">Sorghum vulgare</name>
    <dbReference type="NCBI Taxonomy" id="4558"/>
    <lineage>
        <taxon>Eukaryota</taxon>
        <taxon>Viridiplantae</taxon>
        <taxon>Streptophyta</taxon>
        <taxon>Embryophyta</taxon>
        <taxon>Tracheophyta</taxon>
        <taxon>Spermatophyta</taxon>
        <taxon>Magnoliopsida</taxon>
        <taxon>Liliopsida</taxon>
        <taxon>Poales</taxon>
        <taxon>Poaceae</taxon>
        <taxon>PACMAD clade</taxon>
        <taxon>Panicoideae</taxon>
        <taxon>Andropogonodae</taxon>
        <taxon>Andropogoneae</taxon>
        <taxon>Sorghinae</taxon>
        <taxon>Sorghum</taxon>
    </lineage>
</organism>
<reference evidence="1" key="1">
    <citation type="journal article" date="2019" name="BMC Genomics">
        <title>A new reference genome for Sorghum bicolor reveals high levels of sequence similarity between sweet and grain genotypes: implications for the genetics of sugar metabolism.</title>
        <authorList>
            <person name="Cooper E.A."/>
            <person name="Brenton Z.W."/>
            <person name="Flinn B.S."/>
            <person name="Jenkins J."/>
            <person name="Shu S."/>
            <person name="Flowers D."/>
            <person name="Luo F."/>
            <person name="Wang Y."/>
            <person name="Xia P."/>
            <person name="Barry K."/>
            <person name="Daum C."/>
            <person name="Lipzen A."/>
            <person name="Yoshinaga Y."/>
            <person name="Schmutz J."/>
            <person name="Saski C."/>
            <person name="Vermerris W."/>
            <person name="Kresovich S."/>
        </authorList>
    </citation>
    <scope>NUCLEOTIDE SEQUENCE</scope>
</reference>
<dbReference type="PANTHER" id="PTHR31425:SF48">
    <property type="entry name" value="MULTIPLE C2 DOMAIN AND TRANSMEMBRANE REGION PROTEIN 10"/>
    <property type="match status" value="1"/>
</dbReference>
<dbReference type="AlphaFoldDB" id="A0A921RPV5"/>
<reference evidence="1" key="2">
    <citation type="submission" date="2020-10" db="EMBL/GenBank/DDBJ databases">
        <authorList>
            <person name="Cooper E.A."/>
            <person name="Brenton Z.W."/>
            <person name="Flinn B.S."/>
            <person name="Jenkins J."/>
            <person name="Shu S."/>
            <person name="Flowers D."/>
            <person name="Luo F."/>
            <person name="Wang Y."/>
            <person name="Xia P."/>
            <person name="Barry K."/>
            <person name="Daum C."/>
            <person name="Lipzen A."/>
            <person name="Yoshinaga Y."/>
            <person name="Schmutz J."/>
            <person name="Saski C."/>
            <person name="Vermerris W."/>
            <person name="Kresovich S."/>
        </authorList>
    </citation>
    <scope>NUCLEOTIDE SEQUENCE</scope>
</reference>
<gene>
    <name evidence="1" type="ORF">BDA96_02G212300</name>
</gene>
<dbReference type="InterPro" id="IPR047259">
    <property type="entry name" value="QUIRKY-like"/>
</dbReference>
<protein>
    <submittedName>
        <fullName evidence="1">Uncharacterized protein</fullName>
    </submittedName>
</protein>
<dbReference type="Proteomes" id="UP000807115">
    <property type="component" value="Chromosome 2"/>
</dbReference>
<sequence>MLAVWFETQADESFAVAWHSKAAGVHGNGALGSIWSQVYVTPKLWYLRVSVIEGQDLFPMDKCPLAIGQFRELFVRA</sequence>
<dbReference type="PANTHER" id="PTHR31425">
    <property type="entry name" value="PHOSPHORIBOSYLANTHRANILATE TRANSFERASE ISOFORM 1"/>
    <property type="match status" value="1"/>
</dbReference>
<dbReference type="SUPFAM" id="SSF49562">
    <property type="entry name" value="C2 domain (Calcium/lipid-binding domain, CaLB)"/>
    <property type="match status" value="1"/>
</dbReference>
<dbReference type="InterPro" id="IPR035892">
    <property type="entry name" value="C2_domain_sf"/>
</dbReference>